<evidence type="ECO:0000313" key="2">
    <source>
        <dbReference type="Proteomes" id="UP001141806"/>
    </source>
</evidence>
<sequence length="141" mass="16194">MDKECVGNLVKLIDKSTGYIFAGIQGSAVEFCKIAAGPLGLDYYRYPLNEITDHHSLVVYLVANRRDLTELISAKMQWSHPWCQVQNVDVIKCSRNFMMIWYKWIVMGYLADNSNQIKGVDRAYLSCCMVKGLWIDWSSVE</sequence>
<comment type="caution">
    <text evidence="1">The sequence shown here is derived from an EMBL/GenBank/DDBJ whole genome shotgun (WGS) entry which is preliminary data.</text>
</comment>
<name>A0A9Q0KYA7_9MAGN</name>
<accession>A0A9Q0KYA7</accession>
<organism evidence="1 2">
    <name type="scientific">Protea cynaroides</name>
    <dbReference type="NCBI Taxonomy" id="273540"/>
    <lineage>
        <taxon>Eukaryota</taxon>
        <taxon>Viridiplantae</taxon>
        <taxon>Streptophyta</taxon>
        <taxon>Embryophyta</taxon>
        <taxon>Tracheophyta</taxon>
        <taxon>Spermatophyta</taxon>
        <taxon>Magnoliopsida</taxon>
        <taxon>Proteales</taxon>
        <taxon>Proteaceae</taxon>
        <taxon>Protea</taxon>
    </lineage>
</organism>
<keyword evidence="2" id="KW-1185">Reference proteome</keyword>
<protein>
    <submittedName>
        <fullName evidence="1">Uncharacterized protein</fullName>
    </submittedName>
</protein>
<dbReference type="EMBL" id="JAMYWD010000002">
    <property type="protein sequence ID" value="KAJ4978993.1"/>
    <property type="molecule type" value="Genomic_DNA"/>
</dbReference>
<gene>
    <name evidence="1" type="ORF">NE237_009773</name>
</gene>
<proteinExistence type="predicted"/>
<reference evidence="1" key="1">
    <citation type="journal article" date="2023" name="Plant J.">
        <title>The genome of the king protea, Protea cynaroides.</title>
        <authorList>
            <person name="Chang J."/>
            <person name="Duong T.A."/>
            <person name="Schoeman C."/>
            <person name="Ma X."/>
            <person name="Roodt D."/>
            <person name="Barker N."/>
            <person name="Li Z."/>
            <person name="Van de Peer Y."/>
            <person name="Mizrachi E."/>
        </authorList>
    </citation>
    <scope>NUCLEOTIDE SEQUENCE</scope>
    <source>
        <tissue evidence="1">Young leaves</tissue>
    </source>
</reference>
<dbReference type="OrthoDB" id="1727653at2759"/>
<dbReference type="AlphaFoldDB" id="A0A9Q0KYA7"/>
<dbReference type="Proteomes" id="UP001141806">
    <property type="component" value="Unassembled WGS sequence"/>
</dbReference>
<evidence type="ECO:0000313" key="1">
    <source>
        <dbReference type="EMBL" id="KAJ4978993.1"/>
    </source>
</evidence>